<evidence type="ECO:0000313" key="2">
    <source>
        <dbReference type="Proteomes" id="UP000292781"/>
    </source>
</evidence>
<dbReference type="Pfam" id="PF14196">
    <property type="entry name" value="ATC_hydrolase"/>
    <property type="match status" value="1"/>
</dbReference>
<organism evidence="1 2">
    <name type="scientific">Siculibacillus lacustris</name>
    <dbReference type="NCBI Taxonomy" id="1549641"/>
    <lineage>
        <taxon>Bacteria</taxon>
        <taxon>Pseudomonadati</taxon>
        <taxon>Pseudomonadota</taxon>
        <taxon>Alphaproteobacteria</taxon>
        <taxon>Hyphomicrobiales</taxon>
        <taxon>Ancalomicrobiaceae</taxon>
        <taxon>Siculibacillus</taxon>
    </lineage>
</organism>
<accession>A0A4Q9VWJ9</accession>
<dbReference type="OrthoDB" id="5454254at2"/>
<keyword evidence="2" id="KW-1185">Reference proteome</keyword>
<dbReference type="Proteomes" id="UP000292781">
    <property type="component" value="Unassembled WGS sequence"/>
</dbReference>
<evidence type="ECO:0008006" key="3">
    <source>
        <dbReference type="Google" id="ProtNLM"/>
    </source>
</evidence>
<name>A0A4Q9VWJ9_9HYPH</name>
<proteinExistence type="predicted"/>
<comment type="caution">
    <text evidence="1">The sequence shown here is derived from an EMBL/GenBank/DDBJ whole genome shotgun (WGS) entry which is preliminary data.</text>
</comment>
<evidence type="ECO:0000313" key="1">
    <source>
        <dbReference type="EMBL" id="TBW40699.1"/>
    </source>
</evidence>
<dbReference type="RefSeq" id="WP_131305892.1">
    <property type="nucleotide sequence ID" value="NZ_SJFN01000003.1"/>
</dbReference>
<gene>
    <name evidence="1" type="ORF">EYW49_02930</name>
</gene>
<sequence>MSETTDAGRLVPIEWLQGAFTMRAAAYANMFDVLREAFGTERAVELVGEATRRMGVTMGAKFADLGPANLAGLKDRFLGGIPAGEVIFQPEIRQCDDERLEIKFHRCPLKEAWQAMGRSDEDLELLCKAGGAIDGGLFKAAGFVFKGETWKPGDEGCCRLIVEPGAPA</sequence>
<dbReference type="AlphaFoldDB" id="A0A4Q9VWJ9"/>
<dbReference type="EMBL" id="SJFN01000003">
    <property type="protein sequence ID" value="TBW40699.1"/>
    <property type="molecule type" value="Genomic_DNA"/>
</dbReference>
<protein>
    <recommendedName>
        <fullName evidence="3">L-2-amino-thiazoline-4-carboxylic acid hydrolase</fullName>
    </recommendedName>
</protein>
<reference evidence="1 2" key="1">
    <citation type="submission" date="2019-02" db="EMBL/GenBank/DDBJ databases">
        <title>Siculibacillus lacustris gen. nov., sp. nov., a new rosette-forming bacterium isolated from a freshwater crater lake (Lake St. Ana, Romania).</title>
        <authorList>
            <person name="Felfoldi T."/>
            <person name="Marton Z."/>
            <person name="Szabo A."/>
            <person name="Mentes A."/>
            <person name="Boka K."/>
            <person name="Marialigeti K."/>
            <person name="Mathe I."/>
            <person name="Koncz M."/>
            <person name="Schumann P."/>
            <person name="Toth E."/>
        </authorList>
    </citation>
    <scope>NUCLEOTIDE SEQUENCE [LARGE SCALE GENOMIC DNA]</scope>
    <source>
        <strain evidence="1 2">SA-279</strain>
    </source>
</reference>
<dbReference type="InterPro" id="IPR026002">
    <property type="entry name" value="ATC_hydrolase-like"/>
</dbReference>